<feature type="coiled-coil region" evidence="10">
    <location>
        <begin position="153"/>
        <end position="180"/>
    </location>
</feature>
<name>A0A4R3L0D7_9FIRM</name>
<comment type="function">
    <text evidence="1 9">May be involved in recombinational repair of damaged DNA.</text>
</comment>
<evidence type="ECO:0000256" key="3">
    <source>
        <dbReference type="ARBA" id="ARBA00021315"/>
    </source>
</evidence>
<proteinExistence type="inferred from homology"/>
<dbReference type="GO" id="GO:0043590">
    <property type="term" value="C:bacterial nucleoid"/>
    <property type="evidence" value="ECO:0007669"/>
    <property type="project" value="TreeGrafter"/>
</dbReference>
<keyword evidence="4" id="KW-0547">Nucleotide-binding</keyword>
<evidence type="ECO:0000256" key="10">
    <source>
        <dbReference type="SAM" id="Coils"/>
    </source>
</evidence>
<dbReference type="Gene3D" id="3.40.50.300">
    <property type="entry name" value="P-loop containing nucleotide triphosphate hydrolases"/>
    <property type="match status" value="2"/>
</dbReference>
<dbReference type="PIRSF" id="PIRSF003128">
    <property type="entry name" value="RecN"/>
    <property type="match status" value="1"/>
</dbReference>
<dbReference type="PANTHER" id="PTHR11059:SF0">
    <property type="entry name" value="DNA REPAIR PROTEIN RECN"/>
    <property type="match status" value="1"/>
</dbReference>
<keyword evidence="5 9" id="KW-0227">DNA damage</keyword>
<dbReference type="GO" id="GO:0009432">
    <property type="term" value="P:SOS response"/>
    <property type="evidence" value="ECO:0007669"/>
    <property type="project" value="TreeGrafter"/>
</dbReference>
<accession>A0A4R3L0D7</accession>
<dbReference type="EMBL" id="SMAE01000002">
    <property type="protein sequence ID" value="TCS91355.1"/>
    <property type="molecule type" value="Genomic_DNA"/>
</dbReference>
<evidence type="ECO:0000259" key="11">
    <source>
        <dbReference type="Pfam" id="PF02463"/>
    </source>
</evidence>
<evidence type="ECO:0000256" key="5">
    <source>
        <dbReference type="ARBA" id="ARBA00022763"/>
    </source>
</evidence>
<dbReference type="GO" id="GO:0006281">
    <property type="term" value="P:DNA repair"/>
    <property type="evidence" value="ECO:0007669"/>
    <property type="project" value="UniProtKB-KW"/>
</dbReference>
<reference evidence="12 13" key="1">
    <citation type="submission" date="2019-03" db="EMBL/GenBank/DDBJ databases">
        <title>Genomic Encyclopedia of Type Strains, Phase IV (KMG-IV): sequencing the most valuable type-strain genomes for metagenomic binning, comparative biology and taxonomic classification.</title>
        <authorList>
            <person name="Goeker M."/>
        </authorList>
    </citation>
    <scope>NUCLEOTIDE SEQUENCE [LARGE SCALE GENOMIC DNA]</scope>
    <source>
        <strain evidence="12 13">DSM 26752</strain>
    </source>
</reference>
<dbReference type="Proteomes" id="UP000294567">
    <property type="component" value="Unassembled WGS sequence"/>
</dbReference>
<dbReference type="AlphaFoldDB" id="A0A4R3L0D7"/>
<dbReference type="CDD" id="cd03241">
    <property type="entry name" value="ABC_RecN"/>
    <property type="match status" value="2"/>
</dbReference>
<sequence length="565" mass="64714">MIVELNISNFAIIDNLKINFTEGFNVITGETGAGKSIIAEGISMILGGRANKNLVKTGKDKAILEGLFYLEEPDSINKILDDFGIDRDESNYLLISREIFSEGGSVSRINGRTVTLTMLNKITSTLVDVHGQHEHQSLLDVNNHIKLVDSFGDDKLKDLLEQIKKKYKELMIEKKKLQELSMNSLERDREIDLLQYQLDEIDNANLLDLDEETISKEYIKMNNIKDIGCKLAEVSNILDNEAYHGFSLIDGVNRCVAILTEITEFDDRIKQYNKIIEDIGFDLQELSRDIKNYLDNIVIDEEKLEFLEGKLDMINSLKKKYGNTVKDILKYREYVSNRLETLINNEQEIKKSNEKIKTIEVELYNYCTKLTEMRKNISKEIEASVTKELHELNVPNAIFKINFDRLEYFSPNGWDRVEFLISTNKGEPLKPLSKIVSGGEMSRIMLAFKTILANYDNISCLIFDEIDAGISGRTAQIVGEKIKMLSNNHQIICISHLPQIAALADTHFIIEKDFVNDNTITKVRRLNEQERIEELSRLLGGVDLTNITKLHAKEMLEMSRMLKKK</sequence>
<evidence type="ECO:0000256" key="2">
    <source>
        <dbReference type="ARBA" id="ARBA00009441"/>
    </source>
</evidence>
<dbReference type="FunFam" id="3.40.50.300:FF:000319">
    <property type="entry name" value="DNA repair protein RecN"/>
    <property type="match status" value="1"/>
</dbReference>
<comment type="similarity">
    <text evidence="2 9">Belongs to the RecN family.</text>
</comment>
<keyword evidence="13" id="KW-1185">Reference proteome</keyword>
<feature type="coiled-coil region" evidence="10">
    <location>
        <begin position="283"/>
        <end position="310"/>
    </location>
</feature>
<keyword evidence="10" id="KW-0175">Coiled coil</keyword>
<evidence type="ECO:0000256" key="9">
    <source>
        <dbReference type="PIRNR" id="PIRNR003128"/>
    </source>
</evidence>
<dbReference type="InterPro" id="IPR027417">
    <property type="entry name" value="P-loop_NTPase"/>
</dbReference>
<comment type="caution">
    <text evidence="12">The sequence shown here is derived from an EMBL/GenBank/DDBJ whole genome shotgun (WGS) entry which is preliminary data.</text>
</comment>
<feature type="domain" description="RecF/RecN/SMC N-terminal" evidence="11">
    <location>
        <begin position="2"/>
        <end position="509"/>
    </location>
</feature>
<dbReference type="InterPro" id="IPR003395">
    <property type="entry name" value="RecF/RecN/SMC_N"/>
</dbReference>
<evidence type="ECO:0000256" key="1">
    <source>
        <dbReference type="ARBA" id="ARBA00003618"/>
    </source>
</evidence>
<evidence type="ECO:0000256" key="8">
    <source>
        <dbReference type="ARBA" id="ARBA00033408"/>
    </source>
</evidence>
<keyword evidence="6" id="KW-0067">ATP-binding</keyword>
<dbReference type="FunFam" id="3.40.50.300:FF:000356">
    <property type="entry name" value="DNA repair protein RecN"/>
    <property type="match status" value="1"/>
</dbReference>
<evidence type="ECO:0000256" key="4">
    <source>
        <dbReference type="ARBA" id="ARBA00022741"/>
    </source>
</evidence>
<dbReference type="GO" id="GO:0006310">
    <property type="term" value="P:DNA recombination"/>
    <property type="evidence" value="ECO:0007669"/>
    <property type="project" value="InterPro"/>
</dbReference>
<evidence type="ECO:0000256" key="6">
    <source>
        <dbReference type="ARBA" id="ARBA00022840"/>
    </source>
</evidence>
<dbReference type="PANTHER" id="PTHR11059">
    <property type="entry name" value="DNA REPAIR PROTEIN RECN"/>
    <property type="match status" value="1"/>
</dbReference>
<evidence type="ECO:0000313" key="12">
    <source>
        <dbReference type="EMBL" id="TCS91355.1"/>
    </source>
</evidence>
<dbReference type="Pfam" id="PF02463">
    <property type="entry name" value="SMC_N"/>
    <property type="match status" value="1"/>
</dbReference>
<dbReference type="SUPFAM" id="SSF52540">
    <property type="entry name" value="P-loop containing nucleoside triphosphate hydrolases"/>
    <property type="match status" value="1"/>
</dbReference>
<evidence type="ECO:0000256" key="7">
    <source>
        <dbReference type="ARBA" id="ARBA00023204"/>
    </source>
</evidence>
<dbReference type="RefSeq" id="WP_132026148.1">
    <property type="nucleotide sequence ID" value="NZ_CP068564.1"/>
</dbReference>
<evidence type="ECO:0000313" key="13">
    <source>
        <dbReference type="Proteomes" id="UP000294567"/>
    </source>
</evidence>
<gene>
    <name evidence="12" type="ORF">EDD65_102290</name>
</gene>
<dbReference type="InterPro" id="IPR004604">
    <property type="entry name" value="DNA_recomb/repair_RecN"/>
</dbReference>
<dbReference type="NCBIfam" id="TIGR00634">
    <property type="entry name" value="recN"/>
    <property type="match status" value="1"/>
</dbReference>
<protein>
    <recommendedName>
        <fullName evidence="3 9">DNA repair protein RecN</fullName>
    </recommendedName>
    <alternativeName>
        <fullName evidence="8 9">Recombination protein N</fullName>
    </alternativeName>
</protein>
<dbReference type="OrthoDB" id="9806954at2"/>
<organism evidence="12 13">
    <name type="scientific">Keratinibaculum paraultunense</name>
    <dbReference type="NCBI Taxonomy" id="1278232"/>
    <lineage>
        <taxon>Bacteria</taxon>
        <taxon>Bacillati</taxon>
        <taxon>Bacillota</taxon>
        <taxon>Tissierellia</taxon>
        <taxon>Tissierellales</taxon>
        <taxon>Tepidimicrobiaceae</taxon>
        <taxon>Keratinibaculum</taxon>
    </lineage>
</organism>
<dbReference type="GO" id="GO:0005524">
    <property type="term" value="F:ATP binding"/>
    <property type="evidence" value="ECO:0007669"/>
    <property type="project" value="UniProtKB-KW"/>
</dbReference>
<keyword evidence="7 9" id="KW-0234">DNA repair</keyword>